<sequence length="45" mass="5226">MVNRLFIALCCDVCIISHWDIYASTFCIYFAKDGDIIDFIVNLFC</sequence>
<reference evidence="1" key="1">
    <citation type="submission" date="2009-04" db="EMBL/GenBank/DDBJ databases">
        <authorList>
            <person name="Weinstock G."/>
            <person name="Sodergren E."/>
            <person name="Clifton S."/>
            <person name="Fulton L."/>
            <person name="Fulton B."/>
            <person name="Courtney L."/>
            <person name="Fronick C."/>
            <person name="Harrison M."/>
            <person name="Strong C."/>
            <person name="Farmer C."/>
            <person name="Delahaunty K."/>
            <person name="Markovic C."/>
            <person name="Hall O."/>
            <person name="Minx P."/>
            <person name="Tomlinson C."/>
            <person name="Mitreva M."/>
            <person name="Nelson J."/>
            <person name="Hou S."/>
            <person name="Wollam A."/>
            <person name="Pepin K.H."/>
            <person name="Johnson M."/>
            <person name="Bhonagiri V."/>
            <person name="Nash W.E."/>
            <person name="Warren W."/>
            <person name="Chinwalla A."/>
            <person name="Mardis E.R."/>
            <person name="Wilson R.K."/>
        </authorList>
    </citation>
    <scope>NUCLEOTIDE SEQUENCE [LARGE SCALE GENOMIC DNA]</scope>
    <source>
        <strain evidence="1">ATCC 51147</strain>
    </source>
</reference>
<organism evidence="1 2">
    <name type="scientific">Kingella oralis ATCC 51147</name>
    <dbReference type="NCBI Taxonomy" id="629741"/>
    <lineage>
        <taxon>Bacteria</taxon>
        <taxon>Pseudomonadati</taxon>
        <taxon>Pseudomonadota</taxon>
        <taxon>Betaproteobacteria</taxon>
        <taxon>Neisseriales</taxon>
        <taxon>Neisseriaceae</taxon>
        <taxon>Kingella</taxon>
    </lineage>
</organism>
<name>C4GFY7_9NEIS</name>
<evidence type="ECO:0000313" key="2">
    <source>
        <dbReference type="Proteomes" id="UP000003009"/>
    </source>
</evidence>
<gene>
    <name evidence="1" type="ORF">GCWU000324_01054</name>
</gene>
<proteinExistence type="predicted"/>
<accession>C4GFY7</accession>
<dbReference type="HOGENOM" id="CLU_3200907_0_0_4"/>
<dbReference type="EMBL" id="ACJW02000002">
    <property type="protein sequence ID" value="EEP69142.1"/>
    <property type="molecule type" value="Genomic_DNA"/>
</dbReference>
<comment type="caution">
    <text evidence="1">The sequence shown here is derived from an EMBL/GenBank/DDBJ whole genome shotgun (WGS) entry which is preliminary data.</text>
</comment>
<evidence type="ECO:0000313" key="1">
    <source>
        <dbReference type="EMBL" id="EEP69142.1"/>
    </source>
</evidence>
<keyword evidence="2" id="KW-1185">Reference proteome</keyword>
<dbReference type="AlphaFoldDB" id="C4GFY7"/>
<dbReference type="Proteomes" id="UP000003009">
    <property type="component" value="Unassembled WGS sequence"/>
</dbReference>
<protein>
    <submittedName>
        <fullName evidence="1">Uncharacterized protein</fullName>
    </submittedName>
</protein>